<dbReference type="InterPro" id="IPR036856">
    <property type="entry name" value="Ald_Oxase/Xan_DH_a/b_sf"/>
</dbReference>
<dbReference type="GO" id="GO:0016491">
    <property type="term" value="F:oxidoreductase activity"/>
    <property type="evidence" value="ECO:0007669"/>
    <property type="project" value="InterPro"/>
</dbReference>
<proteinExistence type="predicted"/>
<dbReference type="AlphaFoldDB" id="A0A927IIH3"/>
<keyword evidence="3" id="KW-1185">Reference proteome</keyword>
<name>A0A927IIH3_9BACT</name>
<evidence type="ECO:0000313" key="3">
    <source>
        <dbReference type="Proteomes" id="UP000622317"/>
    </source>
</evidence>
<dbReference type="SUPFAM" id="SSF56003">
    <property type="entry name" value="Molybdenum cofactor-binding domain"/>
    <property type="match status" value="2"/>
</dbReference>
<dbReference type="InterPro" id="IPR008274">
    <property type="entry name" value="AldOxase/xan_DH_MoCoBD1"/>
</dbReference>
<dbReference type="Proteomes" id="UP000622317">
    <property type="component" value="Unassembled WGS sequence"/>
</dbReference>
<reference evidence="2" key="1">
    <citation type="submission" date="2020-09" db="EMBL/GenBank/DDBJ databases">
        <title>Pelagicoccus enzymogenes sp. nov. with an EPS production, isolated from marine sediment.</title>
        <authorList>
            <person name="Feng X."/>
        </authorList>
    </citation>
    <scope>NUCLEOTIDE SEQUENCE</scope>
    <source>
        <strain evidence="2">NFK12</strain>
    </source>
</reference>
<dbReference type="PANTHER" id="PTHR47495:SF3">
    <property type="entry name" value="BLR6219 PROTEIN"/>
    <property type="match status" value="1"/>
</dbReference>
<dbReference type="Pfam" id="PF20256">
    <property type="entry name" value="MoCoBD_2"/>
    <property type="match status" value="2"/>
</dbReference>
<feature type="domain" description="Aldehyde oxidase/xanthine dehydrogenase a/b hammerhead" evidence="1">
    <location>
        <begin position="217"/>
        <end position="304"/>
    </location>
</feature>
<dbReference type="PIRSF" id="PIRSF036389">
    <property type="entry name" value="IOR_B"/>
    <property type="match status" value="1"/>
</dbReference>
<dbReference type="Pfam" id="PF02738">
    <property type="entry name" value="MoCoBD_1"/>
    <property type="match status" value="1"/>
</dbReference>
<protein>
    <submittedName>
        <fullName evidence="2">Xanthine dehydrogenase family protein molybdopterin-binding subunit</fullName>
    </submittedName>
</protein>
<accession>A0A927IIH3</accession>
<dbReference type="PANTHER" id="PTHR47495">
    <property type="entry name" value="ALDEHYDE DEHYDROGENASE"/>
    <property type="match status" value="1"/>
</dbReference>
<evidence type="ECO:0000313" key="2">
    <source>
        <dbReference type="EMBL" id="MBD5780763.1"/>
    </source>
</evidence>
<dbReference type="Gene3D" id="3.90.1170.50">
    <property type="entry name" value="Aldehyde oxidase/xanthine dehydrogenase, a/b hammerhead"/>
    <property type="match status" value="1"/>
</dbReference>
<gene>
    <name evidence="2" type="ORF">IEN85_14780</name>
</gene>
<sequence length="743" mass="80642">MTDTISNLQSSINNRKASRRDFVKASALAGGGLLLSALFPTSRASAATGASSVFAPNFYIKIDSQGLVTLISKNPEIGQGIKTSLPMIIAEELEAPWENVTVEQAGLVLGLKGWQGAGGSGATPSHYMDFRKVGAVGRTLLEQAAAQKWNVPVEQCQADQGYVKHTASKKKLAYKDLVDIAAQLEVPDPDSVTLKDPKNFKLLGRRVTGVDNHAIVTGKPLFGIDQQHDGLLYATFVRCPVFGGKPRTANLDTIKSMSGIVDAFIVEGTDDAFGLRPGIAIVARDTWTSFKAQQSLQVLWKQEDMSEQNSLLYREKALQLAKEDGKQLRSDGDVAGVLASTDKVVEATYEYPFLSHTNLEPQNTTALYKDGLMQIWSPTQNAINGHGLVKELFQLSDDKVKIDMTRIGGGFGRRLMSDFICEAAAIAHKLEGTPVKVTWTREQDMQHDYYRAAGWHHFKGAVSDDGKIAAWSDHFVTFGLNSDEQTGRGANMSSDEFPIRFIDNAQLSQTILNTNVPMGWWRAPGSCAIAFATQGFIDELAAQAGRDPYQFRLDLLGPDREVESGNRRGPVYDSGRMKNVLTLAAQKAGWGKKLPKGSGQGIAFHFSHRGYVAVVAEVTVAPNGSLTVDKLVAGVDVGPLINLSGAENQVQGSMIDALNAAWQQEVTIEGGRVRQTNFDDNPMLRIGQSPKVEVYFDQSDNPPTGLGEPAFPPTTPAITNAIYAATGKRIRTLPLSKTNLSWT</sequence>
<dbReference type="InterPro" id="IPR000674">
    <property type="entry name" value="Ald_Oxase/Xan_DH_a/b"/>
</dbReference>
<dbReference type="SUPFAM" id="SSF54665">
    <property type="entry name" value="CO dehydrogenase molybdoprotein N-domain-like"/>
    <property type="match status" value="1"/>
</dbReference>
<dbReference type="InterPro" id="IPR012368">
    <property type="entry name" value="OxRdtase_Mopterin-bd_su_IorB"/>
</dbReference>
<organism evidence="2 3">
    <name type="scientific">Pelagicoccus enzymogenes</name>
    <dbReference type="NCBI Taxonomy" id="2773457"/>
    <lineage>
        <taxon>Bacteria</taxon>
        <taxon>Pseudomonadati</taxon>
        <taxon>Verrucomicrobiota</taxon>
        <taxon>Opitutia</taxon>
        <taxon>Puniceicoccales</taxon>
        <taxon>Pelagicoccaceae</taxon>
        <taxon>Pelagicoccus</taxon>
    </lineage>
</organism>
<dbReference type="InterPro" id="IPR006311">
    <property type="entry name" value="TAT_signal"/>
</dbReference>
<dbReference type="InterPro" id="IPR052516">
    <property type="entry name" value="N-heterocyclic_Hydroxylase"/>
</dbReference>
<comment type="caution">
    <text evidence="2">The sequence shown here is derived from an EMBL/GenBank/DDBJ whole genome shotgun (WGS) entry which is preliminary data.</text>
</comment>
<dbReference type="EMBL" id="JACYFG010000036">
    <property type="protein sequence ID" value="MBD5780763.1"/>
    <property type="molecule type" value="Genomic_DNA"/>
</dbReference>
<dbReference type="PROSITE" id="PS51318">
    <property type="entry name" value="TAT"/>
    <property type="match status" value="1"/>
</dbReference>
<dbReference type="Gene3D" id="3.30.365.10">
    <property type="entry name" value="Aldehyde oxidase/xanthine dehydrogenase, molybdopterin binding domain"/>
    <property type="match status" value="3"/>
</dbReference>
<dbReference type="SMART" id="SM01008">
    <property type="entry name" value="Ald_Xan_dh_C"/>
    <property type="match status" value="1"/>
</dbReference>
<evidence type="ECO:0000259" key="1">
    <source>
        <dbReference type="SMART" id="SM01008"/>
    </source>
</evidence>
<dbReference type="InterPro" id="IPR037165">
    <property type="entry name" value="AldOxase/xan_DH_Mopterin-bd_sf"/>
</dbReference>
<dbReference type="InterPro" id="IPR046867">
    <property type="entry name" value="AldOxase/xan_DH_MoCoBD2"/>
</dbReference>